<evidence type="ECO:0000313" key="2">
    <source>
        <dbReference type="EMBL" id="UYO62459.1"/>
    </source>
</evidence>
<dbReference type="InterPro" id="IPR046286">
    <property type="entry name" value="DUF6323"/>
</dbReference>
<accession>A0A5D0WJ01</accession>
<name>A0A5D0WJ01_9FIRM</name>
<organism evidence="1 3">
    <name type="scientific">Acetobacterium wieringae</name>
    <dbReference type="NCBI Taxonomy" id="52694"/>
    <lineage>
        <taxon>Bacteria</taxon>
        <taxon>Bacillati</taxon>
        <taxon>Bacillota</taxon>
        <taxon>Clostridia</taxon>
        <taxon>Eubacteriales</taxon>
        <taxon>Eubacteriaceae</taxon>
        <taxon>Acetobacterium</taxon>
    </lineage>
</organism>
<dbReference type="EMBL" id="VSLA01000026">
    <property type="protein sequence ID" value="TYC84247.1"/>
    <property type="molecule type" value="Genomic_DNA"/>
</dbReference>
<sequence length="166" mass="19394">MSFELMLFDNFLIEKQAVSEVLLCNKITADYSLVLSEEQALELVETRSYSLKNVGRVEFGGGIIEKVILTFADSPYIAQYRYAEIINELVEIFYYFKNETLDLMSDDDLIGYMKKYFDGVCQGSLDQLKYRELERMAKNVRLGLDPDYNDLYDSEKLMEDEDEDEE</sequence>
<dbReference type="AlphaFoldDB" id="A0A5D0WJ01"/>
<evidence type="ECO:0000313" key="1">
    <source>
        <dbReference type="EMBL" id="TYC84247.1"/>
    </source>
</evidence>
<proteinExistence type="predicted"/>
<dbReference type="Pfam" id="PF19848">
    <property type="entry name" value="DUF6323"/>
    <property type="match status" value="1"/>
</dbReference>
<gene>
    <name evidence="1" type="ORF">FXB42_13035</name>
    <name evidence="2" type="ORF">LNN31_16990</name>
</gene>
<dbReference type="Proteomes" id="UP001163550">
    <property type="component" value="Chromosome"/>
</dbReference>
<reference evidence="1 3" key="1">
    <citation type="submission" date="2019-08" db="EMBL/GenBank/DDBJ databases">
        <title>Isolation and enrichment of carboxydotrophic bacteria from anaerobic sludge for the production of bio-based chemicals from syngas.</title>
        <authorList>
            <person name="Antares A.L."/>
            <person name="Moreira J."/>
            <person name="Diender M."/>
            <person name="Parshina S.N."/>
            <person name="Stams A.J.M."/>
            <person name="Alves M."/>
            <person name="Alves J.I."/>
            <person name="Sousa D.Z."/>
        </authorList>
    </citation>
    <scope>NUCLEOTIDE SEQUENCE [LARGE SCALE GENOMIC DNA]</scope>
    <source>
        <strain evidence="1 3">JM</strain>
    </source>
</reference>
<evidence type="ECO:0000313" key="3">
    <source>
        <dbReference type="Proteomes" id="UP000322619"/>
    </source>
</evidence>
<reference evidence="2" key="2">
    <citation type="submission" date="2021-11" db="EMBL/GenBank/DDBJ databases">
        <title>Isoprene-degrading acetogen.</title>
        <authorList>
            <person name="Yang Y."/>
            <person name="Jin H."/>
            <person name="Yan J."/>
        </authorList>
    </citation>
    <scope>NUCLEOTIDE SEQUENCE</scope>
    <source>
        <strain evidence="2">Berkeley</strain>
    </source>
</reference>
<protein>
    <submittedName>
        <fullName evidence="2">DUF6323 family protein</fullName>
    </submittedName>
</protein>
<evidence type="ECO:0000313" key="4">
    <source>
        <dbReference type="Proteomes" id="UP001163550"/>
    </source>
</evidence>
<dbReference type="EMBL" id="CP087994">
    <property type="protein sequence ID" value="UYO62459.1"/>
    <property type="molecule type" value="Genomic_DNA"/>
</dbReference>
<keyword evidence="4" id="KW-1185">Reference proteome</keyword>
<dbReference type="Proteomes" id="UP000322619">
    <property type="component" value="Unassembled WGS sequence"/>
</dbReference>
<dbReference type="RefSeq" id="WP_148638149.1">
    <property type="nucleotide sequence ID" value="NZ_CABIIK010000022.1"/>
</dbReference>